<dbReference type="PROSITE" id="PS51482">
    <property type="entry name" value="DEGV"/>
    <property type="match status" value="1"/>
</dbReference>
<dbReference type="STRING" id="1037410.MCSF7_01356"/>
<dbReference type="RefSeq" id="WP_006608678.1">
    <property type="nucleotide sequence ID" value="NZ_AFXA01000011.1"/>
</dbReference>
<protein>
    <recommendedName>
        <fullName evidence="4">Fatty acid-binding protein DegV-like protein</fullName>
    </recommendedName>
</protein>
<dbReference type="InterPro" id="IPR043168">
    <property type="entry name" value="DegV_C"/>
</dbReference>
<evidence type="ECO:0000313" key="3">
    <source>
        <dbReference type="Proteomes" id="UP000004978"/>
    </source>
</evidence>
<dbReference type="AlphaFoldDB" id="F9UK60"/>
<dbReference type="eggNOG" id="COG1307">
    <property type="taxonomic scope" value="Bacteria"/>
</dbReference>
<name>F9UK60_9BACT</name>
<dbReference type="PANTHER" id="PTHR33434">
    <property type="entry name" value="DEGV DOMAIN-CONTAINING PROTEIN DR_1986-RELATED"/>
    <property type="match status" value="1"/>
</dbReference>
<proteinExistence type="predicted"/>
<comment type="caution">
    <text evidence="2">The sequence shown here is derived from an EMBL/GenBank/DDBJ whole genome shotgun (WGS) entry which is preliminary data.</text>
</comment>
<dbReference type="Gene3D" id="3.30.1180.10">
    <property type="match status" value="1"/>
</dbReference>
<dbReference type="NCBIfam" id="TIGR00762">
    <property type="entry name" value="DegV"/>
    <property type="match status" value="1"/>
</dbReference>
<gene>
    <name evidence="2" type="ORF">MCSF7_01356</name>
</gene>
<dbReference type="Pfam" id="PF02645">
    <property type="entry name" value="DegV"/>
    <property type="match status" value="1"/>
</dbReference>
<dbReference type="SUPFAM" id="SSF82549">
    <property type="entry name" value="DAK1/DegV-like"/>
    <property type="match status" value="1"/>
</dbReference>
<dbReference type="PANTHER" id="PTHR33434:SF2">
    <property type="entry name" value="FATTY ACID-BINDING PROTEIN TM_1468"/>
    <property type="match status" value="1"/>
</dbReference>
<accession>F9UK60</accession>
<evidence type="ECO:0000256" key="1">
    <source>
        <dbReference type="ARBA" id="ARBA00023121"/>
    </source>
</evidence>
<dbReference type="InterPro" id="IPR050270">
    <property type="entry name" value="DegV_domain_contain"/>
</dbReference>
<dbReference type="Proteomes" id="UP000004978">
    <property type="component" value="Unassembled WGS sequence"/>
</dbReference>
<dbReference type="EMBL" id="AFXA01000011">
    <property type="protein sequence ID" value="EGV00065.1"/>
    <property type="molecule type" value="Genomic_DNA"/>
</dbReference>
<dbReference type="GO" id="GO:0008289">
    <property type="term" value="F:lipid binding"/>
    <property type="evidence" value="ECO:0007669"/>
    <property type="project" value="UniProtKB-KW"/>
</dbReference>
<dbReference type="InterPro" id="IPR003797">
    <property type="entry name" value="DegV"/>
</dbReference>
<organism evidence="2 3">
    <name type="scientific">Mycoplasmopsis columbina SF7</name>
    <dbReference type="NCBI Taxonomy" id="1037410"/>
    <lineage>
        <taxon>Bacteria</taxon>
        <taxon>Bacillati</taxon>
        <taxon>Mycoplasmatota</taxon>
        <taxon>Mycoplasmoidales</taxon>
        <taxon>Metamycoplasmataceae</taxon>
        <taxon>Mycoplasmopsis</taxon>
    </lineage>
</organism>
<dbReference type="Gene3D" id="3.40.50.10170">
    <property type="match status" value="1"/>
</dbReference>
<evidence type="ECO:0008006" key="4">
    <source>
        <dbReference type="Google" id="ProtNLM"/>
    </source>
</evidence>
<sequence>MKKIGFIVDSFSCLSKEEANQKGFGYFPFRLDLDDKVYEDGVDLSSKDILEIIDKSQDYKTSLPRLDIMEEVISQMSKEYDDVIYLPISSTLSGSLSAANNFRSEFSNFHIYDNQYVGEQFLEVIKYIKREYEKGVSLDIIFEKLNDFQKDTIVYILPLNLDYAIKGGRISGVKKFLLKAFSKVKLVPFIKFANSQNSTAGIARGTKGAIIQIVEKIINFTNLKNIDEINQKYNLYFIHGLDQEFNQMVLRIVKETKLEINSSKLNSGVIAVHTGPEAISLSIMPKINQD</sequence>
<reference evidence="2 3" key="1">
    <citation type="journal article" date="2013" name="Genome Announc.">
        <title>Genome Sequence of Mycoplasma columbinum Strain SF7.</title>
        <authorList>
            <person name="Guo Z."/>
            <person name="Xu X."/>
            <person name="Zheng Q."/>
            <person name="Li T."/>
            <person name="Kuang S."/>
            <person name="Zhang Z."/>
            <person name="Chen Y."/>
            <person name="Lu X."/>
            <person name="Zhou R."/>
            <person name="Bi D."/>
            <person name="Jin H."/>
        </authorList>
    </citation>
    <scope>NUCLEOTIDE SEQUENCE [LARGE SCALE GENOMIC DNA]</scope>
    <source>
        <strain evidence="2 3">SF7</strain>
    </source>
</reference>
<evidence type="ECO:0000313" key="2">
    <source>
        <dbReference type="EMBL" id="EGV00065.1"/>
    </source>
</evidence>
<keyword evidence="1" id="KW-0446">Lipid-binding</keyword>
<keyword evidence="3" id="KW-1185">Reference proteome</keyword>